<dbReference type="EMBL" id="PGOZ01000026">
    <property type="protein sequence ID" value="PJI31387.1"/>
    <property type="molecule type" value="Genomic_DNA"/>
</dbReference>
<dbReference type="AlphaFoldDB" id="A0A2H9UI74"/>
<dbReference type="RefSeq" id="WP_100358167.1">
    <property type="nucleotide sequence ID" value="NZ_JAMXXJ010000023.1"/>
</dbReference>
<gene>
    <name evidence="1" type="ORF">CU320_14135</name>
</gene>
<organism evidence="1 2">
    <name type="scientific">Acinetobacter pseudolwoffii</name>
    <dbReference type="NCBI Taxonomy" id="2053287"/>
    <lineage>
        <taxon>Bacteria</taxon>
        <taxon>Pseudomonadati</taxon>
        <taxon>Pseudomonadota</taxon>
        <taxon>Gammaproteobacteria</taxon>
        <taxon>Moraxellales</taxon>
        <taxon>Moraxellaceae</taxon>
        <taxon>Acinetobacter</taxon>
    </lineage>
</organism>
<evidence type="ECO:0000313" key="2">
    <source>
        <dbReference type="Proteomes" id="UP000242351"/>
    </source>
</evidence>
<accession>A0A2H9UI74</accession>
<name>A0A2H9UI74_9GAMM</name>
<proteinExistence type="predicted"/>
<evidence type="ECO:0000313" key="1">
    <source>
        <dbReference type="EMBL" id="PJI31387.1"/>
    </source>
</evidence>
<dbReference type="Proteomes" id="UP000242351">
    <property type="component" value="Unassembled WGS sequence"/>
</dbReference>
<reference evidence="1 2" key="1">
    <citation type="submission" date="2017-11" db="EMBL/GenBank/DDBJ databases">
        <authorList>
            <person name="Han C.G."/>
        </authorList>
    </citation>
    <scope>NUCLEOTIDE SEQUENCE [LARGE SCALE GENOMIC DNA]</scope>
    <source>
        <strain evidence="1 2">ANC 5347</strain>
    </source>
</reference>
<comment type="caution">
    <text evidence="1">The sequence shown here is derived from an EMBL/GenBank/DDBJ whole genome shotgun (WGS) entry which is preliminary data.</text>
</comment>
<reference evidence="1 2" key="2">
    <citation type="submission" date="2017-12" db="EMBL/GenBank/DDBJ databases">
        <title>Revising the taxonomy of the Acinetobacter lwoffii group: the description of Acinetobacter pseudolwoffii sp. nov. and emended description of Acinetobacter lwoffii.</title>
        <authorList>
            <person name="Nemec A."/>
        </authorList>
    </citation>
    <scope>NUCLEOTIDE SEQUENCE [LARGE SCALE GENOMIC DNA]</scope>
    <source>
        <strain evidence="1 2">ANC 5347</strain>
    </source>
</reference>
<protein>
    <submittedName>
        <fullName evidence="1">Uncharacterized protein</fullName>
    </submittedName>
</protein>
<sequence length="88" mass="10237">MKVNYDLVNHLINNNIKSAVEYFKSTEDSQRLRNQIDFSVQQIIVCLNSDTVLTIQELLKSLRLESALVDDNKGWLKAIAFLDDKYKF</sequence>